<dbReference type="PaxDb" id="4113-PGSC0003DMT400093993"/>
<dbReference type="InParanoid" id="M1DT57"/>
<dbReference type="Proteomes" id="UP000011115">
    <property type="component" value="Unassembled WGS sequence"/>
</dbReference>
<dbReference type="Gramene" id="PGSC0003DMT400093993">
    <property type="protein sequence ID" value="PGSC0003DMT400093993"/>
    <property type="gene ID" value="PGSC0003DMG400043564"/>
</dbReference>
<reference evidence="3" key="1">
    <citation type="journal article" date="2011" name="Nature">
        <title>Genome sequence and analysis of the tuber crop potato.</title>
        <authorList>
            <consortium name="The Potato Genome Sequencing Consortium"/>
        </authorList>
    </citation>
    <scope>NUCLEOTIDE SEQUENCE [LARGE SCALE GENOMIC DNA]</scope>
    <source>
        <strain evidence="3">cv. DM1-3 516 R44</strain>
    </source>
</reference>
<evidence type="ECO:0000313" key="3">
    <source>
        <dbReference type="Proteomes" id="UP000011115"/>
    </source>
</evidence>
<protein>
    <submittedName>
        <fullName evidence="2">Uncharacterized protein</fullName>
    </submittedName>
</protein>
<feature type="region of interest" description="Disordered" evidence="1">
    <location>
        <begin position="1"/>
        <end position="42"/>
    </location>
</feature>
<sequence length="102" mass="11215">MDVAGKKGYGKKRNAANKNQEVPLEVKPNERITSQEPSTTEAIEDDVKVLLEDVTLSKEWITKVNVGMDAVEISGQCLGKVECTLGILKGILLKRWKTSEAT</sequence>
<keyword evidence="3" id="KW-1185">Reference proteome</keyword>
<dbReference type="EnsemblPlants" id="PGSC0003DMT400093993">
    <property type="protein sequence ID" value="PGSC0003DMT400093993"/>
    <property type="gene ID" value="PGSC0003DMG400043564"/>
</dbReference>
<evidence type="ECO:0000256" key="1">
    <source>
        <dbReference type="SAM" id="MobiDB-lite"/>
    </source>
</evidence>
<organism evidence="2 3">
    <name type="scientific">Solanum tuberosum</name>
    <name type="common">Potato</name>
    <dbReference type="NCBI Taxonomy" id="4113"/>
    <lineage>
        <taxon>Eukaryota</taxon>
        <taxon>Viridiplantae</taxon>
        <taxon>Streptophyta</taxon>
        <taxon>Embryophyta</taxon>
        <taxon>Tracheophyta</taxon>
        <taxon>Spermatophyta</taxon>
        <taxon>Magnoliopsida</taxon>
        <taxon>eudicotyledons</taxon>
        <taxon>Gunneridae</taxon>
        <taxon>Pentapetalae</taxon>
        <taxon>asterids</taxon>
        <taxon>lamiids</taxon>
        <taxon>Solanales</taxon>
        <taxon>Solanaceae</taxon>
        <taxon>Solanoideae</taxon>
        <taxon>Solaneae</taxon>
        <taxon>Solanum</taxon>
    </lineage>
</organism>
<dbReference type="AlphaFoldDB" id="M1DT57"/>
<proteinExistence type="predicted"/>
<dbReference type="HOGENOM" id="CLU_172859_0_0_1"/>
<feature type="compositionally biased region" description="Polar residues" evidence="1">
    <location>
        <begin position="31"/>
        <end position="41"/>
    </location>
</feature>
<name>M1DT57_SOLTU</name>
<evidence type="ECO:0000313" key="2">
    <source>
        <dbReference type="EnsemblPlants" id="PGSC0003DMT400093993"/>
    </source>
</evidence>
<reference evidence="2" key="2">
    <citation type="submission" date="2015-06" db="UniProtKB">
        <authorList>
            <consortium name="EnsemblPlants"/>
        </authorList>
    </citation>
    <scope>IDENTIFICATION</scope>
    <source>
        <strain evidence="2">DM1-3 516 R44</strain>
    </source>
</reference>
<accession>M1DT57</accession>